<dbReference type="AlphaFoldDB" id="A0A2K3KVA4"/>
<dbReference type="Proteomes" id="UP000236291">
    <property type="component" value="Unassembled WGS sequence"/>
</dbReference>
<gene>
    <name evidence="1" type="ORF">L195_g064748</name>
</gene>
<reference evidence="1 2" key="2">
    <citation type="journal article" date="2017" name="Front. Plant Sci.">
        <title>Gene Classification and Mining of Molecular Markers Useful in Red Clover (Trifolium pratense) Breeding.</title>
        <authorList>
            <person name="Istvanek J."/>
            <person name="Dluhosova J."/>
            <person name="Dluhos P."/>
            <person name="Patkova L."/>
            <person name="Nedelnik J."/>
            <person name="Repkova J."/>
        </authorList>
    </citation>
    <scope>NUCLEOTIDE SEQUENCE [LARGE SCALE GENOMIC DNA]</scope>
    <source>
        <strain evidence="2">cv. Tatra</strain>
        <tissue evidence="1">Young leaves</tissue>
    </source>
</reference>
<protein>
    <submittedName>
        <fullName evidence="1">Uncharacterized protein</fullName>
    </submittedName>
</protein>
<dbReference type="EMBL" id="ASHM01266831">
    <property type="protein sequence ID" value="PNX70210.1"/>
    <property type="molecule type" value="Genomic_DNA"/>
</dbReference>
<feature type="non-terminal residue" evidence="1">
    <location>
        <position position="32"/>
    </location>
</feature>
<organism evidence="1 2">
    <name type="scientific">Trifolium pratense</name>
    <name type="common">Red clover</name>
    <dbReference type="NCBI Taxonomy" id="57577"/>
    <lineage>
        <taxon>Eukaryota</taxon>
        <taxon>Viridiplantae</taxon>
        <taxon>Streptophyta</taxon>
        <taxon>Embryophyta</taxon>
        <taxon>Tracheophyta</taxon>
        <taxon>Spermatophyta</taxon>
        <taxon>Magnoliopsida</taxon>
        <taxon>eudicotyledons</taxon>
        <taxon>Gunneridae</taxon>
        <taxon>Pentapetalae</taxon>
        <taxon>rosids</taxon>
        <taxon>fabids</taxon>
        <taxon>Fabales</taxon>
        <taxon>Fabaceae</taxon>
        <taxon>Papilionoideae</taxon>
        <taxon>50 kb inversion clade</taxon>
        <taxon>NPAAA clade</taxon>
        <taxon>Hologalegina</taxon>
        <taxon>IRL clade</taxon>
        <taxon>Trifolieae</taxon>
        <taxon>Trifolium</taxon>
    </lineage>
</organism>
<reference evidence="1 2" key="1">
    <citation type="journal article" date="2014" name="Am. J. Bot.">
        <title>Genome assembly and annotation for red clover (Trifolium pratense; Fabaceae).</title>
        <authorList>
            <person name="Istvanek J."/>
            <person name="Jaros M."/>
            <person name="Krenek A."/>
            <person name="Repkova J."/>
        </authorList>
    </citation>
    <scope>NUCLEOTIDE SEQUENCE [LARGE SCALE GENOMIC DNA]</scope>
    <source>
        <strain evidence="2">cv. Tatra</strain>
        <tissue evidence="1">Young leaves</tissue>
    </source>
</reference>
<accession>A0A2K3KVA4</accession>
<name>A0A2K3KVA4_TRIPR</name>
<evidence type="ECO:0000313" key="2">
    <source>
        <dbReference type="Proteomes" id="UP000236291"/>
    </source>
</evidence>
<evidence type="ECO:0000313" key="1">
    <source>
        <dbReference type="EMBL" id="PNX70210.1"/>
    </source>
</evidence>
<sequence length="32" mass="3428">MAGPTNGQAVALKFDSDFADDTLLLETKSWAN</sequence>
<proteinExistence type="predicted"/>
<comment type="caution">
    <text evidence="1">The sequence shown here is derived from an EMBL/GenBank/DDBJ whole genome shotgun (WGS) entry which is preliminary data.</text>
</comment>